<evidence type="ECO:0000256" key="1">
    <source>
        <dbReference type="SAM" id="MobiDB-lite"/>
    </source>
</evidence>
<name>A0A1I8F5L7_9PLAT</name>
<feature type="compositionally biased region" description="Polar residues" evidence="1">
    <location>
        <begin position="100"/>
        <end position="112"/>
    </location>
</feature>
<evidence type="ECO:0000313" key="3">
    <source>
        <dbReference type="WBParaSite" id="maker-unitig_21335-snap-gene-0.2-mRNA-1"/>
    </source>
</evidence>
<sequence length="112" mass="11964">SGANCRGVSIPPASKVRRLDNGEQLRRRLHLASCWCRDGDKVHVAANQCSPCATKTNRCRAVVTHELPRDAYVVRFLGAPTLARQPAANAASAAASSAAPFNQSRWPSATPV</sequence>
<reference evidence="3" key="1">
    <citation type="submission" date="2016-11" db="UniProtKB">
        <authorList>
            <consortium name="WormBaseParasite"/>
        </authorList>
    </citation>
    <scope>IDENTIFICATION</scope>
</reference>
<dbReference type="AlphaFoldDB" id="A0A1I8F5L7"/>
<organism evidence="2 3">
    <name type="scientific">Macrostomum lignano</name>
    <dbReference type="NCBI Taxonomy" id="282301"/>
    <lineage>
        <taxon>Eukaryota</taxon>
        <taxon>Metazoa</taxon>
        <taxon>Spiralia</taxon>
        <taxon>Lophotrochozoa</taxon>
        <taxon>Platyhelminthes</taxon>
        <taxon>Rhabditophora</taxon>
        <taxon>Macrostomorpha</taxon>
        <taxon>Macrostomida</taxon>
        <taxon>Macrostomidae</taxon>
        <taxon>Macrostomum</taxon>
    </lineage>
</organism>
<dbReference type="Proteomes" id="UP000095280">
    <property type="component" value="Unplaced"/>
</dbReference>
<keyword evidence="2" id="KW-1185">Reference proteome</keyword>
<feature type="region of interest" description="Disordered" evidence="1">
    <location>
        <begin position="93"/>
        <end position="112"/>
    </location>
</feature>
<proteinExistence type="predicted"/>
<protein>
    <submittedName>
        <fullName evidence="3">DUF2655 domain-containing protein</fullName>
    </submittedName>
</protein>
<dbReference type="WBParaSite" id="maker-unitig_21335-snap-gene-0.2-mRNA-1">
    <property type="protein sequence ID" value="maker-unitig_21335-snap-gene-0.2-mRNA-1"/>
    <property type="gene ID" value="maker-unitig_21335-snap-gene-0.2"/>
</dbReference>
<evidence type="ECO:0000313" key="2">
    <source>
        <dbReference type="Proteomes" id="UP000095280"/>
    </source>
</evidence>
<accession>A0A1I8F5L7</accession>